<dbReference type="PANTHER" id="PTHR11920:SF335">
    <property type="entry name" value="GUANYLATE CYCLASE"/>
    <property type="match status" value="1"/>
</dbReference>
<organism evidence="11 12">
    <name type="scientific">Fimbriiglobus ruber</name>
    <dbReference type="NCBI Taxonomy" id="1908690"/>
    <lineage>
        <taxon>Bacteria</taxon>
        <taxon>Pseudomonadati</taxon>
        <taxon>Planctomycetota</taxon>
        <taxon>Planctomycetia</taxon>
        <taxon>Gemmatales</taxon>
        <taxon>Gemmataceae</taxon>
        <taxon>Fimbriiglobus</taxon>
    </lineage>
</organism>
<keyword evidence="3" id="KW-0547">Nucleotide-binding</keyword>
<dbReference type="Gene3D" id="3.30.70.1230">
    <property type="entry name" value="Nucleotide cyclase"/>
    <property type="match status" value="1"/>
</dbReference>
<keyword evidence="4" id="KW-1133">Transmembrane helix</keyword>
<evidence type="ECO:0000256" key="4">
    <source>
        <dbReference type="ARBA" id="ARBA00022989"/>
    </source>
</evidence>
<feature type="modified residue" description="4-aspartylphosphate" evidence="7">
    <location>
        <position position="237"/>
    </location>
</feature>
<dbReference type="Proteomes" id="UP000214646">
    <property type="component" value="Unassembled WGS sequence"/>
</dbReference>
<dbReference type="Pfam" id="PF00211">
    <property type="entry name" value="Guanylate_cyc"/>
    <property type="match status" value="1"/>
</dbReference>
<evidence type="ECO:0000259" key="9">
    <source>
        <dbReference type="PROSITE" id="PS50110"/>
    </source>
</evidence>
<evidence type="ECO:0000256" key="7">
    <source>
        <dbReference type="PROSITE-ProRule" id="PRU00169"/>
    </source>
</evidence>
<dbReference type="SMART" id="SM00044">
    <property type="entry name" value="CYCc"/>
    <property type="match status" value="1"/>
</dbReference>
<dbReference type="RefSeq" id="WP_088260087.1">
    <property type="nucleotide sequence ID" value="NZ_NIDE01000019.1"/>
</dbReference>
<dbReference type="PROSITE" id="PS50125">
    <property type="entry name" value="GUANYLATE_CYCLASE_2"/>
    <property type="match status" value="1"/>
</dbReference>
<dbReference type="SUPFAM" id="SSF55073">
    <property type="entry name" value="Nucleotide cyclase"/>
    <property type="match status" value="1"/>
</dbReference>
<dbReference type="GO" id="GO:0000166">
    <property type="term" value="F:nucleotide binding"/>
    <property type="evidence" value="ECO:0007669"/>
    <property type="project" value="UniProtKB-KW"/>
</dbReference>
<dbReference type="InterPro" id="IPR018297">
    <property type="entry name" value="A/G_cyclase_CS"/>
</dbReference>
<comment type="subcellular location">
    <subcellularLocation>
        <location evidence="1">Membrane</location>
    </subcellularLocation>
</comment>
<dbReference type="PROSITE" id="PS00452">
    <property type="entry name" value="GUANYLATE_CYCLASE_1"/>
    <property type="match status" value="1"/>
</dbReference>
<dbReference type="GO" id="GO:0000160">
    <property type="term" value="P:phosphorelay signal transduction system"/>
    <property type="evidence" value="ECO:0007669"/>
    <property type="project" value="InterPro"/>
</dbReference>
<evidence type="ECO:0000313" key="12">
    <source>
        <dbReference type="Proteomes" id="UP000214646"/>
    </source>
</evidence>
<comment type="caution">
    <text evidence="11">The sequence shown here is derived from an EMBL/GenBank/DDBJ whole genome shotgun (WGS) entry which is preliminary data.</text>
</comment>
<dbReference type="AlphaFoldDB" id="A0A225CZS9"/>
<dbReference type="InterPro" id="IPR050401">
    <property type="entry name" value="Cyclic_nucleotide_synthase"/>
</dbReference>
<dbReference type="InterPro" id="IPR001789">
    <property type="entry name" value="Sig_transdc_resp-reg_receiver"/>
</dbReference>
<comment type="similarity">
    <text evidence="8">Belongs to the adenylyl cyclase class-4/guanylyl cyclase family.</text>
</comment>
<dbReference type="SMART" id="SM00448">
    <property type="entry name" value="REC"/>
    <property type="match status" value="1"/>
</dbReference>
<sequence>MNTLAPAHESAPPADELPRRAWAAYFRHELTDPVVALAEYTRDLAARSAEAGHAETAQTAARVRERAEQLLATVHQLSAAGPTPVDAADEREYRRTVRHDLRAAAAFVVSACEDMAEGSPPDVATVLVPVLSRSLTTARHVIDLIESVVRYGRTPEAAPPDGPAHAMLARLPAVIAGDIPTPHGLILVVDDNEYGRDLIVKALSHQGHTVEVACDGYEAQKRLSLTDRPVPDLILLDVMMPGLTGPELLRWLKADDRLWHVPVIMVSALGEDDSVLACIAAGAEDYLTRPVKSGLLRARIAGCLEKKRLRDREIEYQTRIAGLVRAIFPPAAVTEWEQTGTIRTRLHERVGVLFLDVVGFTALCEKHQDEPEEVIRSLQTQVEMYEDTARRHGVQKIKTIGDAFMGAVGLQPTVANPALTLLRCALDLIADTACHPAGWRVRVGIHVGPVVTGILGKTQFSYDIWGHTVNAAERVEATGRAGVVSLTDEAWQMLDGVAEGESRQIVARGIGVMTVWDFIAWRGGRPPE</sequence>
<name>A0A225CZS9_9BACT</name>
<dbReference type="CDD" id="cd07302">
    <property type="entry name" value="CHD"/>
    <property type="match status" value="1"/>
</dbReference>
<dbReference type="PANTHER" id="PTHR11920">
    <property type="entry name" value="GUANYLYL CYCLASE"/>
    <property type="match status" value="1"/>
</dbReference>
<evidence type="ECO:0000256" key="8">
    <source>
        <dbReference type="RuleBase" id="RU000405"/>
    </source>
</evidence>
<proteinExistence type="inferred from homology"/>
<protein>
    <submittedName>
        <fullName evidence="11">Adenylate cyclase</fullName>
    </submittedName>
</protein>
<dbReference type="GO" id="GO:0009190">
    <property type="term" value="P:cyclic nucleotide biosynthetic process"/>
    <property type="evidence" value="ECO:0007669"/>
    <property type="project" value="InterPro"/>
</dbReference>
<dbReference type="GO" id="GO:0004016">
    <property type="term" value="F:adenylate cyclase activity"/>
    <property type="evidence" value="ECO:0007669"/>
    <property type="project" value="UniProtKB-ARBA"/>
</dbReference>
<keyword evidence="12" id="KW-1185">Reference proteome</keyword>
<dbReference type="InterPro" id="IPR001054">
    <property type="entry name" value="A/G_cyclase"/>
</dbReference>
<gene>
    <name evidence="11" type="ORF">FRUB_09702</name>
</gene>
<dbReference type="InterPro" id="IPR011006">
    <property type="entry name" value="CheY-like_superfamily"/>
</dbReference>
<reference evidence="12" key="1">
    <citation type="submission" date="2017-06" db="EMBL/GenBank/DDBJ databases">
        <title>Genome analysis of Fimbriiglobus ruber SP5, the first member of the order Planctomycetales with confirmed chitinolytic capability.</title>
        <authorList>
            <person name="Ravin N.V."/>
            <person name="Rakitin A.L."/>
            <person name="Ivanova A.A."/>
            <person name="Beletsky A.V."/>
            <person name="Kulichevskaya I.S."/>
            <person name="Mardanov A.V."/>
            <person name="Dedysh S.N."/>
        </authorList>
    </citation>
    <scope>NUCLEOTIDE SEQUENCE [LARGE SCALE GENOMIC DNA]</scope>
    <source>
        <strain evidence="12">SP5</strain>
    </source>
</reference>
<dbReference type="InterPro" id="IPR029787">
    <property type="entry name" value="Nucleotide_cyclase"/>
</dbReference>
<feature type="domain" description="Guanylate cyclase" evidence="10">
    <location>
        <begin position="351"/>
        <end position="476"/>
    </location>
</feature>
<dbReference type="OrthoDB" id="20101at2"/>
<dbReference type="Pfam" id="PF00072">
    <property type="entry name" value="Response_reg"/>
    <property type="match status" value="1"/>
</dbReference>
<feature type="domain" description="Response regulatory" evidence="9">
    <location>
        <begin position="185"/>
        <end position="304"/>
    </location>
</feature>
<evidence type="ECO:0000256" key="5">
    <source>
        <dbReference type="ARBA" id="ARBA00023136"/>
    </source>
</evidence>
<dbReference type="GO" id="GO:0016020">
    <property type="term" value="C:membrane"/>
    <property type="evidence" value="ECO:0007669"/>
    <property type="project" value="UniProtKB-SubCell"/>
</dbReference>
<dbReference type="Gene3D" id="3.40.50.2300">
    <property type="match status" value="1"/>
</dbReference>
<evidence type="ECO:0000256" key="1">
    <source>
        <dbReference type="ARBA" id="ARBA00004370"/>
    </source>
</evidence>
<dbReference type="SUPFAM" id="SSF52172">
    <property type="entry name" value="CheY-like"/>
    <property type="match status" value="1"/>
</dbReference>
<keyword evidence="7" id="KW-0597">Phosphoprotein</keyword>
<dbReference type="EMBL" id="NIDE01000019">
    <property type="protein sequence ID" value="OWK34860.1"/>
    <property type="molecule type" value="Genomic_DNA"/>
</dbReference>
<keyword evidence="6 8" id="KW-0456">Lyase</keyword>
<keyword evidence="5" id="KW-0472">Membrane</keyword>
<evidence type="ECO:0000259" key="10">
    <source>
        <dbReference type="PROSITE" id="PS50125"/>
    </source>
</evidence>
<dbReference type="PROSITE" id="PS50110">
    <property type="entry name" value="RESPONSE_REGULATORY"/>
    <property type="match status" value="1"/>
</dbReference>
<evidence type="ECO:0000313" key="11">
    <source>
        <dbReference type="EMBL" id="OWK34860.1"/>
    </source>
</evidence>
<evidence type="ECO:0000256" key="2">
    <source>
        <dbReference type="ARBA" id="ARBA00022692"/>
    </source>
</evidence>
<evidence type="ECO:0000256" key="6">
    <source>
        <dbReference type="ARBA" id="ARBA00023239"/>
    </source>
</evidence>
<evidence type="ECO:0000256" key="3">
    <source>
        <dbReference type="ARBA" id="ARBA00022741"/>
    </source>
</evidence>
<keyword evidence="2" id="KW-0812">Transmembrane</keyword>
<accession>A0A225CZS9</accession>